<keyword evidence="3" id="KW-1185">Reference proteome</keyword>
<dbReference type="SUPFAM" id="SSF52058">
    <property type="entry name" value="L domain-like"/>
    <property type="match status" value="1"/>
</dbReference>
<evidence type="ECO:0000313" key="3">
    <source>
        <dbReference type="Proteomes" id="UP000042527"/>
    </source>
</evidence>
<dbReference type="PANTHER" id="PTHR45661">
    <property type="entry name" value="SURFACE ANTIGEN"/>
    <property type="match status" value="1"/>
</dbReference>
<evidence type="ECO:0000256" key="1">
    <source>
        <dbReference type="SAM" id="SignalP"/>
    </source>
</evidence>
<gene>
    <name evidence="2" type="ORF">TPHV1_120021</name>
</gene>
<accession>A0A0B7GTN2</accession>
<dbReference type="InterPro" id="IPR026906">
    <property type="entry name" value="LRR_5"/>
</dbReference>
<feature type="signal peptide" evidence="1">
    <location>
        <begin position="1"/>
        <end position="21"/>
    </location>
</feature>
<dbReference type="InterPro" id="IPR053139">
    <property type="entry name" value="Surface_bspA-like"/>
</dbReference>
<dbReference type="Pfam" id="PF13306">
    <property type="entry name" value="LRR_5"/>
    <property type="match status" value="2"/>
</dbReference>
<dbReference type="OrthoDB" id="361449at2"/>
<dbReference type="EMBL" id="CDNC01000004">
    <property type="protein sequence ID" value="CEM60892.1"/>
    <property type="molecule type" value="Genomic_DNA"/>
</dbReference>
<name>A0A0B7GTN2_TREPH</name>
<dbReference type="PROSITE" id="PS51257">
    <property type="entry name" value="PROKAR_LIPOPROTEIN"/>
    <property type="match status" value="1"/>
</dbReference>
<dbReference type="PANTHER" id="PTHR45661:SF3">
    <property type="entry name" value="IG-LIKE DOMAIN-CONTAINING PROTEIN"/>
    <property type="match status" value="1"/>
</dbReference>
<feature type="chain" id="PRO_5002131801" description="Leucine-rich repeat domain-containing protein" evidence="1">
    <location>
        <begin position="22"/>
        <end position="648"/>
    </location>
</feature>
<dbReference type="Gene3D" id="3.80.10.10">
    <property type="entry name" value="Ribonuclease Inhibitor"/>
    <property type="match status" value="1"/>
</dbReference>
<organism evidence="2 3">
    <name type="scientific">Treponema phagedenis</name>
    <dbReference type="NCBI Taxonomy" id="162"/>
    <lineage>
        <taxon>Bacteria</taxon>
        <taxon>Pseudomonadati</taxon>
        <taxon>Spirochaetota</taxon>
        <taxon>Spirochaetia</taxon>
        <taxon>Spirochaetales</taxon>
        <taxon>Treponemataceae</taxon>
        <taxon>Treponema</taxon>
    </lineage>
</organism>
<sequence length="648" mass="70947">MKKIFGMQTLILIAAASVLFFCGCKKVHDKTTVSIMVKGDANVTSQETTITAVKNDKWVIVKTKLPTLTFEENYELDSWHLTDANGAVLKDNDTFATDTVIFAVSKRSQITVTIAGDANVILPANKTVTIDKGEKWATVKTKLPTLGFKENYELDKWVLSGSSDAIVDSYAFNGEEILYAVSKAKGTPPPPAPDKITIAVKGDPNVTALTKTSIEADKGEKWATVKTKLPTLGFQENYELDKWVLSGSSDAIAASYAFNGEEILYAVSKAKGTPPPPAPDKITIAVKGDPNVTALTKTSIEADKDEKWATVKTKLPTLTFKDNYELDKWVLSGSSDAIADSYAFNGGETIFAVAKRSQVTVTIAGNANVNLPANKTVMVDKGSTWSELKEKTEIKDVQFADYYELKAWHLTDANGKKLEEYTEPFIADTIVYAVAQSKFTTDGNGTITGYRGEPPVSLVFPKEIDGKLVTKIGKDAFSGRENITKIDFTNCQNLIEIGENAFKDCIRITGVLILPQQLETIGEKAFYNCQNITNIDFTSCQKLTDIEMSAFSDCIKIGKDIPESLVLPKQLKTIGKFAFSHCVWAKIRLPAGIKEIGSMAFGYRSKDKSLCLKVFIPRGYPDIEKMLAKASYPTGRIGYYAPSVAFCN</sequence>
<reference evidence="3" key="1">
    <citation type="submission" date="2015-01" db="EMBL/GenBank/DDBJ databases">
        <authorList>
            <person name="Manzoor Shahid"/>
            <person name="Zubair Saima"/>
        </authorList>
    </citation>
    <scope>NUCLEOTIDE SEQUENCE [LARGE SCALE GENOMIC DNA]</scope>
    <source>
        <strain evidence="3">V1</strain>
    </source>
</reference>
<dbReference type="InterPro" id="IPR032675">
    <property type="entry name" value="LRR_dom_sf"/>
</dbReference>
<keyword evidence="1" id="KW-0732">Signal</keyword>
<dbReference type="Proteomes" id="UP000042527">
    <property type="component" value="Unassembled WGS sequence"/>
</dbReference>
<proteinExistence type="predicted"/>
<dbReference type="RefSeq" id="WP_156144654.1">
    <property type="nucleotide sequence ID" value="NZ_CDNC01000004.1"/>
</dbReference>
<evidence type="ECO:0008006" key="4">
    <source>
        <dbReference type="Google" id="ProtNLM"/>
    </source>
</evidence>
<evidence type="ECO:0000313" key="2">
    <source>
        <dbReference type="EMBL" id="CEM60892.1"/>
    </source>
</evidence>
<dbReference type="AlphaFoldDB" id="A0A0B7GTN2"/>
<protein>
    <recommendedName>
        <fullName evidence="4">Leucine-rich repeat domain-containing protein</fullName>
    </recommendedName>
</protein>